<reference evidence="1 2" key="1">
    <citation type="journal article" date="2016" name="Gut Pathog.">
        <title>Whole genome sequencing of "Faecalibaculum rodentium" ALO17, isolated from C57BL/6J laboratory mouse feces.</title>
        <authorList>
            <person name="Lim S."/>
            <person name="Chang D.H."/>
            <person name="Ahn S."/>
            <person name="Kim B.C."/>
        </authorList>
    </citation>
    <scope>NUCLEOTIDE SEQUENCE [LARGE SCALE GENOMIC DNA]</scope>
    <source>
        <strain evidence="1 2">Alo17</strain>
    </source>
</reference>
<dbReference type="Proteomes" id="UP000069771">
    <property type="component" value="Chromosome"/>
</dbReference>
<evidence type="ECO:0000313" key="2">
    <source>
        <dbReference type="Proteomes" id="UP000069771"/>
    </source>
</evidence>
<keyword evidence="2" id="KW-1185">Reference proteome</keyword>
<accession>A0A140DUG6</accession>
<dbReference type="GeneID" id="78479306"/>
<sequence length="85" mass="9435">MPGRKDDAMVCATQRWYATAESPVIAGNDSRVAGTGSKDGRQEQILDWNVLWNMTQIRHFVANAGCLPQFVTVRDKKTPLSQTVV</sequence>
<organism evidence="1 2">
    <name type="scientific">Faecalibaculum rodentium</name>
    <dbReference type="NCBI Taxonomy" id="1702221"/>
    <lineage>
        <taxon>Bacteria</taxon>
        <taxon>Bacillati</taxon>
        <taxon>Bacillota</taxon>
        <taxon>Erysipelotrichia</taxon>
        <taxon>Erysipelotrichales</taxon>
        <taxon>Erysipelotrichaceae</taxon>
        <taxon>Faecalibaculum</taxon>
    </lineage>
</organism>
<dbReference type="STRING" id="1702221.AALO17_11590"/>
<dbReference type="KEGG" id="fro:AALO17_11590"/>
<protein>
    <submittedName>
        <fullName evidence="1">Uncharacterized protein</fullName>
    </submittedName>
</protein>
<dbReference type="RefSeq" id="WP_067556463.1">
    <property type="nucleotide sequence ID" value="NZ_CAKOCV010000002.1"/>
</dbReference>
<dbReference type="EMBL" id="CP011391">
    <property type="protein sequence ID" value="AMK54293.1"/>
    <property type="molecule type" value="Genomic_DNA"/>
</dbReference>
<evidence type="ECO:0000313" key="1">
    <source>
        <dbReference type="EMBL" id="AMK54293.1"/>
    </source>
</evidence>
<proteinExistence type="predicted"/>
<gene>
    <name evidence="1" type="ORF">AALO17_11590</name>
</gene>
<name>A0A140DUG6_9FIRM</name>
<dbReference type="AlphaFoldDB" id="A0A140DUG6"/>